<evidence type="ECO:0000256" key="4">
    <source>
        <dbReference type="ARBA" id="ARBA00005189"/>
    </source>
</evidence>
<evidence type="ECO:0000256" key="21">
    <source>
        <dbReference type="ARBA" id="ARBA00032396"/>
    </source>
</evidence>
<keyword evidence="8" id="KW-1003">Cell membrane</keyword>
<evidence type="ECO:0000256" key="23">
    <source>
        <dbReference type="ARBA" id="ARBA00033406"/>
    </source>
</evidence>
<keyword evidence="14" id="KW-0443">Lipid metabolism</keyword>
<evidence type="ECO:0000256" key="5">
    <source>
        <dbReference type="ARBA" id="ARBA00010185"/>
    </source>
</evidence>
<comment type="similarity">
    <text evidence="5">Belongs to the CDS family.</text>
</comment>
<dbReference type="EMBL" id="CP023668">
    <property type="protein sequence ID" value="ATG97470.1"/>
    <property type="molecule type" value="Genomic_DNA"/>
</dbReference>
<evidence type="ECO:0000256" key="7">
    <source>
        <dbReference type="ARBA" id="ARBA00019373"/>
    </source>
</evidence>
<comment type="catalytic activity">
    <reaction evidence="1">
        <text>a 1,2-diacyl-sn-glycero-3-phosphate + CTP + H(+) = a CDP-1,2-diacyl-sn-glycerol + diphosphate</text>
        <dbReference type="Rhea" id="RHEA:16229"/>
        <dbReference type="ChEBI" id="CHEBI:15378"/>
        <dbReference type="ChEBI" id="CHEBI:33019"/>
        <dbReference type="ChEBI" id="CHEBI:37563"/>
        <dbReference type="ChEBI" id="CHEBI:58332"/>
        <dbReference type="ChEBI" id="CHEBI:58608"/>
        <dbReference type="EC" id="2.7.7.41"/>
    </reaction>
</comment>
<dbReference type="GO" id="GO:0005886">
    <property type="term" value="C:plasma membrane"/>
    <property type="evidence" value="ECO:0007669"/>
    <property type="project" value="UniProtKB-SubCell"/>
</dbReference>
<gene>
    <name evidence="24" type="ORF">CP520_01705</name>
</gene>
<evidence type="ECO:0000256" key="13">
    <source>
        <dbReference type="ARBA" id="ARBA00022989"/>
    </source>
</evidence>
<protein>
    <recommendedName>
        <fullName evidence="7">Phosphatidate cytidylyltransferase</fullName>
        <ecNumber evidence="6">2.7.7.41</ecNumber>
    </recommendedName>
    <alternativeName>
        <fullName evidence="20">CDP-DAG synthase</fullName>
    </alternativeName>
    <alternativeName>
        <fullName evidence="22">CDP-DG synthase</fullName>
    </alternativeName>
    <alternativeName>
        <fullName evidence="18">CDP-diacylglycerol synthase</fullName>
    </alternativeName>
    <alternativeName>
        <fullName evidence="21">CDP-diglyceride pyrophosphorylase</fullName>
    </alternativeName>
    <alternativeName>
        <fullName evidence="23">CDP-diglyceride synthase</fullName>
    </alternativeName>
    <alternativeName>
        <fullName evidence="19">CTP:phosphatidate cytidylyltransferase</fullName>
    </alternativeName>
</protein>
<evidence type="ECO:0000256" key="12">
    <source>
        <dbReference type="ARBA" id="ARBA00022695"/>
    </source>
</evidence>
<evidence type="ECO:0000256" key="17">
    <source>
        <dbReference type="ARBA" id="ARBA00023264"/>
    </source>
</evidence>
<evidence type="ECO:0000256" key="22">
    <source>
        <dbReference type="ARBA" id="ARBA00032743"/>
    </source>
</evidence>
<evidence type="ECO:0000256" key="6">
    <source>
        <dbReference type="ARBA" id="ARBA00012487"/>
    </source>
</evidence>
<dbReference type="PANTHER" id="PTHR46382:SF1">
    <property type="entry name" value="PHOSPHATIDATE CYTIDYLYLTRANSFERASE"/>
    <property type="match status" value="1"/>
</dbReference>
<proteinExistence type="inferred from homology"/>
<evidence type="ECO:0000313" key="24">
    <source>
        <dbReference type="EMBL" id="ATG97470.1"/>
    </source>
</evidence>
<dbReference type="Proteomes" id="UP000232227">
    <property type="component" value="Chromosome"/>
</dbReference>
<evidence type="ECO:0000256" key="16">
    <source>
        <dbReference type="ARBA" id="ARBA00023209"/>
    </source>
</evidence>
<keyword evidence="17" id="KW-1208">Phospholipid metabolism</keyword>
<evidence type="ECO:0000256" key="8">
    <source>
        <dbReference type="ARBA" id="ARBA00022475"/>
    </source>
</evidence>
<evidence type="ECO:0000256" key="1">
    <source>
        <dbReference type="ARBA" id="ARBA00001698"/>
    </source>
</evidence>
<name>A0A291IRT5_9MOLU</name>
<organism evidence="24 25">
    <name type="scientific">Mesoplasma lactucae ATCC 49193</name>
    <dbReference type="NCBI Taxonomy" id="81460"/>
    <lineage>
        <taxon>Bacteria</taxon>
        <taxon>Bacillati</taxon>
        <taxon>Mycoplasmatota</taxon>
        <taxon>Mollicutes</taxon>
        <taxon>Entomoplasmatales</taxon>
        <taxon>Entomoplasmataceae</taxon>
        <taxon>Mesoplasma</taxon>
    </lineage>
</organism>
<evidence type="ECO:0000256" key="19">
    <source>
        <dbReference type="ARBA" id="ARBA00031825"/>
    </source>
</evidence>
<keyword evidence="11" id="KW-0812">Transmembrane</keyword>
<dbReference type="AlphaFoldDB" id="A0A291IRT5"/>
<evidence type="ECO:0000256" key="14">
    <source>
        <dbReference type="ARBA" id="ARBA00023098"/>
    </source>
</evidence>
<evidence type="ECO:0000313" key="25">
    <source>
        <dbReference type="Proteomes" id="UP000232227"/>
    </source>
</evidence>
<evidence type="ECO:0000256" key="11">
    <source>
        <dbReference type="ARBA" id="ARBA00022692"/>
    </source>
</evidence>
<comment type="pathway">
    <text evidence="4">Lipid metabolism.</text>
</comment>
<dbReference type="GO" id="GO:0004605">
    <property type="term" value="F:phosphatidate cytidylyltransferase activity"/>
    <property type="evidence" value="ECO:0007669"/>
    <property type="project" value="UniProtKB-EC"/>
</dbReference>
<evidence type="ECO:0000256" key="20">
    <source>
        <dbReference type="ARBA" id="ARBA00032253"/>
    </source>
</evidence>
<evidence type="ECO:0000256" key="10">
    <source>
        <dbReference type="ARBA" id="ARBA00022679"/>
    </source>
</evidence>
<comment type="pathway">
    <text evidence="3">Phospholipid metabolism; CDP-diacylglycerol biosynthesis; CDP-diacylglycerol from sn-glycerol 3-phosphate: step 3/3.</text>
</comment>
<dbReference type="PANTHER" id="PTHR46382">
    <property type="entry name" value="PHOSPHATIDATE CYTIDYLYLTRANSFERASE"/>
    <property type="match status" value="1"/>
</dbReference>
<evidence type="ECO:0000256" key="3">
    <source>
        <dbReference type="ARBA" id="ARBA00005119"/>
    </source>
</evidence>
<dbReference type="RefSeq" id="WP_096862758.1">
    <property type="nucleotide sequence ID" value="NZ_CP023668.1"/>
</dbReference>
<evidence type="ECO:0000256" key="18">
    <source>
        <dbReference type="ARBA" id="ARBA00029893"/>
    </source>
</evidence>
<dbReference type="EC" id="2.7.7.41" evidence="6"/>
<dbReference type="KEGG" id="mlac:CP520_01705"/>
<evidence type="ECO:0000256" key="9">
    <source>
        <dbReference type="ARBA" id="ARBA00022516"/>
    </source>
</evidence>
<keyword evidence="10" id="KW-0808">Transferase</keyword>
<evidence type="ECO:0000256" key="15">
    <source>
        <dbReference type="ARBA" id="ARBA00023136"/>
    </source>
</evidence>
<sequence length="352" mass="39849">MKKQTQEHVSFKQKYESSDLVKRIVSSVFLLIFLGIYVGLSIVYTEGSRATDYEPKIKHAAIAGYFNFAITIILVGACAYELIKAQGFQKNQWEYFVVGIIMAMVLFILPFEKQNTWAFTNDINLLDWYRWYIVFLVVLLGIVIFWGIPYLNKKSFKDSWKQSLMLIVYMFVMIIGFKGFNMISLTLFRVGDPTVSPWFGFNSIIWIWGTIILTDTFAYLGGRKVGKTPLAPSISPKKTVEGSAIGSGVAIAVGVIYSVLFAYLLPDYSPFVKPMRDVMARGHAIPGVVLALLTLLISLAGQVGDLFFSWYKRAFNVKDFSKLIPGHGGILDRLDSFLFVFFIFYFIALSTL</sequence>
<dbReference type="OrthoDB" id="9799199at2"/>
<reference evidence="24 25" key="1">
    <citation type="submission" date="2017-09" db="EMBL/GenBank/DDBJ databases">
        <title>SPAdes assembly of the Mesoplasma lactucae genome.</title>
        <authorList>
            <person name="Knight T.F."/>
            <person name="Rubinstein R."/>
            <person name="Citino T."/>
        </authorList>
    </citation>
    <scope>NUCLEOTIDE SEQUENCE [LARGE SCALE GENOMIC DNA]</scope>
    <source>
        <strain evidence="24 25">831-C4</strain>
    </source>
</reference>
<keyword evidence="12" id="KW-0548">Nucleotidyltransferase</keyword>
<keyword evidence="9" id="KW-0444">Lipid biosynthesis</keyword>
<keyword evidence="15" id="KW-0472">Membrane</keyword>
<evidence type="ECO:0000256" key="2">
    <source>
        <dbReference type="ARBA" id="ARBA00004651"/>
    </source>
</evidence>
<keyword evidence="25" id="KW-1185">Reference proteome</keyword>
<comment type="subcellular location">
    <subcellularLocation>
        <location evidence="2">Cell membrane</location>
        <topology evidence="2">Multi-pass membrane protein</topology>
    </subcellularLocation>
</comment>
<accession>A0A291IRT5</accession>
<keyword evidence="16" id="KW-0594">Phospholipid biosynthesis</keyword>
<dbReference type="Pfam" id="PF01148">
    <property type="entry name" value="CTP_transf_1"/>
    <property type="match status" value="1"/>
</dbReference>
<dbReference type="GO" id="GO:0016024">
    <property type="term" value="P:CDP-diacylglycerol biosynthetic process"/>
    <property type="evidence" value="ECO:0007669"/>
    <property type="project" value="TreeGrafter"/>
</dbReference>
<keyword evidence="13" id="KW-1133">Transmembrane helix</keyword>